<accession>A0ACC2BAF4</accession>
<proteinExistence type="predicted"/>
<evidence type="ECO:0000313" key="1">
    <source>
        <dbReference type="EMBL" id="KAJ7526717.1"/>
    </source>
</evidence>
<evidence type="ECO:0000313" key="2">
    <source>
        <dbReference type="Proteomes" id="UP001162992"/>
    </source>
</evidence>
<gene>
    <name evidence="1" type="ORF">O6H91_16G019600</name>
</gene>
<protein>
    <submittedName>
        <fullName evidence="1">Uncharacterized protein</fullName>
    </submittedName>
</protein>
<dbReference type="EMBL" id="CM055107">
    <property type="protein sequence ID" value="KAJ7526717.1"/>
    <property type="molecule type" value="Genomic_DNA"/>
</dbReference>
<comment type="caution">
    <text evidence="1">The sequence shown here is derived from an EMBL/GenBank/DDBJ whole genome shotgun (WGS) entry which is preliminary data.</text>
</comment>
<reference evidence="2" key="1">
    <citation type="journal article" date="2024" name="Proc. Natl. Acad. Sci. U.S.A.">
        <title>Extraordinary preservation of gene collinearity over three hundred million years revealed in homosporous lycophytes.</title>
        <authorList>
            <person name="Li C."/>
            <person name="Wickell D."/>
            <person name="Kuo L.Y."/>
            <person name="Chen X."/>
            <person name="Nie B."/>
            <person name="Liao X."/>
            <person name="Peng D."/>
            <person name="Ji J."/>
            <person name="Jenkins J."/>
            <person name="Williams M."/>
            <person name="Shu S."/>
            <person name="Plott C."/>
            <person name="Barry K."/>
            <person name="Rajasekar S."/>
            <person name="Grimwood J."/>
            <person name="Han X."/>
            <person name="Sun S."/>
            <person name="Hou Z."/>
            <person name="He W."/>
            <person name="Dai G."/>
            <person name="Sun C."/>
            <person name="Schmutz J."/>
            <person name="Leebens-Mack J.H."/>
            <person name="Li F.W."/>
            <person name="Wang L."/>
        </authorList>
    </citation>
    <scope>NUCLEOTIDE SEQUENCE [LARGE SCALE GENOMIC DNA]</scope>
    <source>
        <strain evidence="2">cv. PW_Plant_1</strain>
    </source>
</reference>
<organism evidence="1 2">
    <name type="scientific">Diphasiastrum complanatum</name>
    <name type="common">Issler's clubmoss</name>
    <name type="synonym">Lycopodium complanatum</name>
    <dbReference type="NCBI Taxonomy" id="34168"/>
    <lineage>
        <taxon>Eukaryota</taxon>
        <taxon>Viridiplantae</taxon>
        <taxon>Streptophyta</taxon>
        <taxon>Embryophyta</taxon>
        <taxon>Tracheophyta</taxon>
        <taxon>Lycopodiopsida</taxon>
        <taxon>Lycopodiales</taxon>
        <taxon>Lycopodiaceae</taxon>
        <taxon>Lycopodioideae</taxon>
        <taxon>Diphasiastrum</taxon>
    </lineage>
</organism>
<dbReference type="Proteomes" id="UP001162992">
    <property type="component" value="Chromosome 16"/>
</dbReference>
<keyword evidence="2" id="KW-1185">Reference proteome</keyword>
<sequence length="481" mass="54404">MVASLGQEDFRSGDGRIEVVQDSKAVHLERPLERSNMKSVDVDTRDYQIASLWKRLIWHGGSVYDAWFNAVSAQVGQVILSMPYSFSQMGFGFGVFFQAFYAAIGCWTCYLLACLYLEYRSRKEKEGVNFKRHVIQYHEVLGYLVGSWAKYISLFFNIMCMGAVAVVQIIACASNAYYLNSNLDKRQWALIFGAVSTLTVLLPSIHNFRIWSILGVITTTYTAWYMLIASLAHGQIPNVKHSAPNSLEKFFTGTTNILFAFGGHSITIEIMHAMWKPVKYKYVYVLNCLYVLTITMPHSVAVYWAYGDELLQHSNAFAVLPKSAFRNIGLVFMIVHQAVAFGLYIMPLNFMWEKLLGIHQSIYILRVIARIPVALLLWFLALLLPFFGPLNSLIGSFIMSFSVYIIPCIAYLITFKTKESRENAAEKHGAWLPGPRGIIQLNVFIIVLILILGFGFGSWASITNLVNQIKTFGVFGKCFQC</sequence>
<name>A0ACC2BAF4_DIPCM</name>